<dbReference type="Proteomes" id="UP001240150">
    <property type="component" value="Chromosome"/>
</dbReference>
<proteinExistence type="predicted"/>
<dbReference type="RefSeq" id="WP_284915875.1">
    <property type="nucleotide sequence ID" value="NZ_CP126980.1"/>
</dbReference>
<sequence>MVTAMAGCGADGDTKAACDAIKAELTGVTSKGMQQIDDPRGLAKTYSDSAAKVREEAKKADGDVRSTAESVATLMDGFATTISAGSTQMPDVTAFTNATVKLTEACK</sequence>
<accession>A0ABY8W9U3</accession>
<organism evidence="1 2">
    <name type="scientific">Actinoplanes oblitus</name>
    <dbReference type="NCBI Taxonomy" id="3040509"/>
    <lineage>
        <taxon>Bacteria</taxon>
        <taxon>Bacillati</taxon>
        <taxon>Actinomycetota</taxon>
        <taxon>Actinomycetes</taxon>
        <taxon>Micromonosporales</taxon>
        <taxon>Micromonosporaceae</taxon>
        <taxon>Actinoplanes</taxon>
    </lineage>
</organism>
<evidence type="ECO:0000313" key="1">
    <source>
        <dbReference type="EMBL" id="WIM94644.1"/>
    </source>
</evidence>
<gene>
    <name evidence="1" type="ORF">ACTOB_006685</name>
</gene>
<dbReference type="EMBL" id="CP126980">
    <property type="protein sequence ID" value="WIM94644.1"/>
    <property type="molecule type" value="Genomic_DNA"/>
</dbReference>
<evidence type="ECO:0000313" key="2">
    <source>
        <dbReference type="Proteomes" id="UP001240150"/>
    </source>
</evidence>
<reference evidence="1 2" key="1">
    <citation type="submission" date="2023-06" db="EMBL/GenBank/DDBJ databases">
        <authorList>
            <person name="Yushchuk O."/>
            <person name="Binda E."/>
            <person name="Ruckert-Reed C."/>
            <person name="Fedorenko V."/>
            <person name="Kalinowski J."/>
            <person name="Marinelli F."/>
        </authorList>
    </citation>
    <scope>NUCLEOTIDE SEQUENCE [LARGE SCALE GENOMIC DNA]</scope>
    <source>
        <strain evidence="1 2">NRRL 3884</strain>
    </source>
</reference>
<keyword evidence="2" id="KW-1185">Reference proteome</keyword>
<name>A0ABY8W9U3_9ACTN</name>
<protein>
    <submittedName>
        <fullName evidence="1">Uncharacterized protein</fullName>
    </submittedName>
</protein>